<dbReference type="InterPro" id="IPR009875">
    <property type="entry name" value="PilZ_domain"/>
</dbReference>
<feature type="domain" description="PilZ" evidence="1">
    <location>
        <begin position="2"/>
        <end position="67"/>
    </location>
</feature>
<evidence type="ECO:0000259" key="1">
    <source>
        <dbReference type="Pfam" id="PF07238"/>
    </source>
</evidence>
<dbReference type="GO" id="GO:0035438">
    <property type="term" value="F:cyclic-di-GMP binding"/>
    <property type="evidence" value="ECO:0007669"/>
    <property type="project" value="InterPro"/>
</dbReference>
<proteinExistence type="predicted"/>
<protein>
    <recommendedName>
        <fullName evidence="1">PilZ domain-containing protein</fullName>
    </recommendedName>
</protein>
<dbReference type="EMBL" id="BX842649">
    <property type="protein sequence ID" value="CAE79352.1"/>
    <property type="molecule type" value="Genomic_DNA"/>
</dbReference>
<dbReference type="Pfam" id="PF07238">
    <property type="entry name" value="PilZ"/>
    <property type="match status" value="1"/>
</dbReference>
<evidence type="ECO:0000313" key="3">
    <source>
        <dbReference type="Proteomes" id="UP000008080"/>
    </source>
</evidence>
<keyword evidence="3" id="KW-1185">Reference proteome</keyword>
<reference evidence="2 3" key="1">
    <citation type="journal article" date="2004" name="Science">
        <title>A predator unmasked: life cycle of Bdellovibrio bacteriovorus from a genomic perspective.</title>
        <authorList>
            <person name="Rendulic S."/>
            <person name="Jagtap P."/>
            <person name="Rosinus A."/>
            <person name="Eppinger M."/>
            <person name="Baar C."/>
            <person name="Lanz C."/>
            <person name="Keller H."/>
            <person name="Lambert C."/>
            <person name="Evans K.J."/>
            <person name="Goesmann A."/>
            <person name="Meyer F."/>
            <person name="Sockett R.E."/>
            <person name="Schuster S.C."/>
        </authorList>
    </citation>
    <scope>NUCLEOTIDE SEQUENCE [LARGE SCALE GENOMIC DNA]</scope>
    <source>
        <strain evidence="3">ATCC 15356 / DSM 50701 / NCIMB 9529 / HD100</strain>
    </source>
</reference>
<dbReference type="Proteomes" id="UP000008080">
    <property type="component" value="Chromosome"/>
</dbReference>
<dbReference type="HOGENOM" id="CLU_2663649_0_0_7"/>
<evidence type="ECO:0000313" key="2">
    <source>
        <dbReference type="EMBL" id="CAE79352.1"/>
    </source>
</evidence>
<organism evidence="2 3">
    <name type="scientific">Bdellovibrio bacteriovorus (strain ATCC 15356 / DSM 50701 / NCIMB 9529 / HD100)</name>
    <dbReference type="NCBI Taxonomy" id="264462"/>
    <lineage>
        <taxon>Bacteria</taxon>
        <taxon>Pseudomonadati</taxon>
        <taxon>Bdellovibrionota</taxon>
        <taxon>Bdellovibrionia</taxon>
        <taxon>Bdellovibrionales</taxon>
        <taxon>Pseudobdellovibrionaceae</taxon>
        <taxon>Bdellovibrio</taxon>
    </lineage>
</organism>
<sequence length="75" mass="8398">MSIVTEYVLTEGHEVVVSFQVPAGDFVFLRGVVRSTQKKEGDHKVTHGLSFNQIAFSTKRQIRAFVSARTDSELN</sequence>
<accession>Q6MN00</accession>
<name>Q6MN00_BDEBA</name>
<dbReference type="KEGG" id="bba:Bd1466"/>
<dbReference type="AlphaFoldDB" id="Q6MN00"/>
<gene>
    <name evidence="2" type="ordered locus">Bd1466</name>
</gene>